<reference evidence="3" key="1">
    <citation type="journal article" date="2019" name="Int. J. Syst. Evol. Microbiol.">
        <title>The Global Catalogue of Microorganisms (GCM) 10K type strain sequencing project: providing services to taxonomists for standard genome sequencing and annotation.</title>
        <authorList>
            <consortium name="The Broad Institute Genomics Platform"/>
            <consortium name="The Broad Institute Genome Sequencing Center for Infectious Disease"/>
            <person name="Wu L."/>
            <person name="Ma J."/>
        </authorList>
    </citation>
    <scope>NUCLEOTIDE SEQUENCE [LARGE SCALE GENOMIC DNA]</scope>
    <source>
        <strain evidence="3">CCUG 49339</strain>
    </source>
</reference>
<dbReference type="PANTHER" id="PTHR40072:SF1">
    <property type="entry name" value="MOLYBDOPTERIN-GUANINE DINUCLEOTIDE BIOSYNTHESIS ADAPTER PROTEIN"/>
    <property type="match status" value="1"/>
</dbReference>
<dbReference type="Gene3D" id="3.40.50.300">
    <property type="entry name" value="P-loop containing nucleotide triphosphate hydrolases"/>
    <property type="match status" value="1"/>
</dbReference>
<feature type="domain" description="Molybdopterin-guanine dinucleotide biosynthesis protein B (MobB)" evidence="1">
    <location>
        <begin position="7"/>
        <end position="138"/>
    </location>
</feature>
<accession>A0ABW4LSG7</accession>
<keyword evidence="3" id="KW-1185">Reference proteome</keyword>
<protein>
    <submittedName>
        <fullName evidence="2">Molybdopterin-guanine dinucleotide biosynthesis protein B</fullName>
    </submittedName>
</protein>
<evidence type="ECO:0000313" key="2">
    <source>
        <dbReference type="EMBL" id="MFD1737080.1"/>
    </source>
</evidence>
<comment type="caution">
    <text evidence="2">The sequence shown here is derived from an EMBL/GenBank/DDBJ whole genome shotgun (WGS) entry which is preliminary data.</text>
</comment>
<evidence type="ECO:0000259" key="1">
    <source>
        <dbReference type="Pfam" id="PF03205"/>
    </source>
</evidence>
<dbReference type="EMBL" id="JBHUEM010000015">
    <property type="protein sequence ID" value="MFD1737080.1"/>
    <property type="molecule type" value="Genomic_DNA"/>
</dbReference>
<evidence type="ECO:0000313" key="3">
    <source>
        <dbReference type="Proteomes" id="UP001597214"/>
    </source>
</evidence>
<organism evidence="2 3">
    <name type="scientific">Bacillus salitolerans</name>
    <dbReference type="NCBI Taxonomy" id="1437434"/>
    <lineage>
        <taxon>Bacteria</taxon>
        <taxon>Bacillati</taxon>
        <taxon>Bacillota</taxon>
        <taxon>Bacilli</taxon>
        <taxon>Bacillales</taxon>
        <taxon>Bacillaceae</taxon>
        <taxon>Bacillus</taxon>
    </lineage>
</organism>
<dbReference type="Proteomes" id="UP001597214">
    <property type="component" value="Unassembled WGS sequence"/>
</dbReference>
<dbReference type="RefSeq" id="WP_377928278.1">
    <property type="nucleotide sequence ID" value="NZ_JBHUEM010000015.1"/>
</dbReference>
<gene>
    <name evidence="2" type="primary">mobB</name>
    <name evidence="2" type="ORF">ACFSCX_11005</name>
</gene>
<name>A0ABW4LSG7_9BACI</name>
<dbReference type="InterPro" id="IPR027417">
    <property type="entry name" value="P-loop_NTPase"/>
</dbReference>
<dbReference type="NCBIfam" id="TIGR00176">
    <property type="entry name" value="mobB"/>
    <property type="match status" value="1"/>
</dbReference>
<proteinExistence type="predicted"/>
<dbReference type="PANTHER" id="PTHR40072">
    <property type="entry name" value="MOLYBDOPTERIN-GUANINE DINUCLEOTIDE BIOSYNTHESIS ADAPTER PROTEIN-RELATED"/>
    <property type="match status" value="1"/>
</dbReference>
<dbReference type="InterPro" id="IPR052539">
    <property type="entry name" value="MGD_biosynthesis_adapter"/>
</dbReference>
<sequence>MELKERIIQVVGYQNSGKTTLISQLTKMLTEEGKTVGVIKHHGHGGIPYLGDDDKDSEKHRSAGAKVVAVEGNGTIQLTATDTKWNLSSIINIFESFELDSIIIEGYKSESYPKVVMINDAEDVELMKSLTNIICVISTFAYPGDEPNPFPYYIRGDDEATYLRLVTEKMRGMK</sequence>
<dbReference type="Pfam" id="PF03205">
    <property type="entry name" value="MobB"/>
    <property type="match status" value="1"/>
</dbReference>
<dbReference type="InterPro" id="IPR004435">
    <property type="entry name" value="MobB_dom"/>
</dbReference>
<dbReference type="SUPFAM" id="SSF52540">
    <property type="entry name" value="P-loop containing nucleoside triphosphate hydrolases"/>
    <property type="match status" value="1"/>
</dbReference>